<dbReference type="RefSeq" id="WP_259448026.1">
    <property type="nucleotide sequence ID" value="NZ_CP119520.1"/>
</dbReference>
<name>A0ABT2BUK7_9BURK</name>
<protein>
    <submittedName>
        <fullName evidence="2">VirK/YbjX family protein</fullName>
    </submittedName>
</protein>
<comment type="caution">
    <text evidence="2">The sequence shown here is derived from an EMBL/GenBank/DDBJ whole genome shotgun (WGS) entry which is preliminary data.</text>
</comment>
<dbReference type="PANTHER" id="PTHR38785">
    <property type="entry name" value="HOMOLOG OF VIRK"/>
    <property type="match status" value="1"/>
</dbReference>
<evidence type="ECO:0000256" key="1">
    <source>
        <dbReference type="SAM" id="MobiDB-lite"/>
    </source>
</evidence>
<dbReference type="Pfam" id="PF04393">
    <property type="entry name" value="DUF535"/>
    <property type="match status" value="1"/>
</dbReference>
<keyword evidence="3" id="KW-1185">Reference proteome</keyword>
<accession>A0ABT2BUK7</accession>
<proteinExistence type="predicted"/>
<organism evidence="2 3">
    <name type="scientific">Telluria mixta</name>
    <dbReference type="NCBI Taxonomy" id="34071"/>
    <lineage>
        <taxon>Bacteria</taxon>
        <taxon>Pseudomonadati</taxon>
        <taxon>Pseudomonadota</taxon>
        <taxon>Betaproteobacteria</taxon>
        <taxon>Burkholderiales</taxon>
        <taxon>Oxalobacteraceae</taxon>
        <taxon>Telluria group</taxon>
        <taxon>Telluria</taxon>
    </lineage>
</organism>
<dbReference type="InterPro" id="IPR007488">
    <property type="entry name" value="DUF535"/>
</dbReference>
<feature type="region of interest" description="Disordered" evidence="1">
    <location>
        <begin position="288"/>
        <end position="309"/>
    </location>
</feature>
<dbReference type="Proteomes" id="UP001165263">
    <property type="component" value="Unassembled WGS sequence"/>
</dbReference>
<sequence length="309" mass="34555">MVFAFLARHWLARCHRAHVELLAMDVYRNYVTPTHDDVFHHLSHGNYLARGLSLRQRARCVLTHYRFEDAMFDAAYKHAVYRDGGLVLWQHEADGSKVEVRLGMAQHLNAEGDLTLTLLANGRRMHRLSFSWVDERFAGLAGFGAAGILPFIARNQGHRADETDAVDAFRRAFPPNSPLVATPGFFCYAALQGIAQALGMDHVVAVKSAWHCAYLPADDKHFATAYDGVWRNLGGTGMPGRAWHIALPLEGKPLAAIPSKHRKRAALRRAYWQGIGAAAREVLSRHVAAPQAHKQNGRRPQERRPLQPS</sequence>
<dbReference type="EMBL" id="JANUHC010000002">
    <property type="protein sequence ID" value="MCS0628808.1"/>
    <property type="molecule type" value="Genomic_DNA"/>
</dbReference>
<gene>
    <name evidence="2" type="ORF">NX786_05635</name>
</gene>
<evidence type="ECO:0000313" key="3">
    <source>
        <dbReference type="Proteomes" id="UP001165263"/>
    </source>
</evidence>
<dbReference type="PANTHER" id="PTHR38785:SF1">
    <property type="entry name" value="HOMOLOG OF VIRK"/>
    <property type="match status" value="1"/>
</dbReference>
<feature type="compositionally biased region" description="Basic and acidic residues" evidence="1">
    <location>
        <begin position="299"/>
        <end position="309"/>
    </location>
</feature>
<reference evidence="2" key="1">
    <citation type="submission" date="2022-08" db="EMBL/GenBank/DDBJ databases">
        <title>Reclassification of Massilia species as members of the genera Telluria, Duganella, Pseudoduganella, Mokoshia gen. nov. and Zemynaea gen. nov. using orthogonal and non-orthogonal genome-based approaches.</title>
        <authorList>
            <person name="Bowman J.P."/>
        </authorList>
    </citation>
    <scope>NUCLEOTIDE SEQUENCE</scope>
    <source>
        <strain evidence="2">LMG 11547</strain>
    </source>
</reference>
<evidence type="ECO:0000313" key="2">
    <source>
        <dbReference type="EMBL" id="MCS0628808.1"/>
    </source>
</evidence>